<dbReference type="Proteomes" id="UP000005837">
    <property type="component" value="Unassembled WGS sequence"/>
</dbReference>
<evidence type="ECO:0000313" key="1">
    <source>
        <dbReference type="EMBL" id="EEG23902.1"/>
    </source>
</evidence>
<dbReference type="EMBL" id="ACEA01000023">
    <property type="protein sequence ID" value="EEG23902.1"/>
    <property type="molecule type" value="Genomic_DNA"/>
</dbReference>
<sequence>MGCNCQTVCKLIVLKGYLKVSGSLLIWQQISLKTAAVSFQLAPTLPKTKPPASVVCRRFRFGLAKPGYSTARAAS</sequence>
<reference evidence="1 2" key="1">
    <citation type="submission" date="2009-01" db="EMBL/GenBank/DDBJ databases">
        <authorList>
            <person name="Fulton L."/>
            <person name="Clifton S."/>
            <person name="Chinwalla A.T."/>
            <person name="Mitreva M."/>
            <person name="Sodergren E."/>
            <person name="Weinstock G."/>
            <person name="Clifton S."/>
            <person name="Dooling D.J."/>
            <person name="Fulton B."/>
            <person name="Minx P."/>
            <person name="Pepin K.H."/>
            <person name="Johnson M."/>
            <person name="Bhonagiri V."/>
            <person name="Nash W.E."/>
            <person name="Mardis E.R."/>
            <person name="Wilson R.K."/>
        </authorList>
    </citation>
    <scope>NUCLEOTIDE SEQUENCE [LARGE SCALE GENOMIC DNA]</scope>
    <source>
        <strain evidence="1 2">ATCC 23834</strain>
    </source>
</reference>
<proteinExistence type="predicted"/>
<protein>
    <submittedName>
        <fullName evidence="1">Uncharacterized protein</fullName>
    </submittedName>
</protein>
<organism evidence="1 2">
    <name type="scientific">Eikenella corrodens ATCC 23834</name>
    <dbReference type="NCBI Taxonomy" id="546274"/>
    <lineage>
        <taxon>Bacteria</taxon>
        <taxon>Pseudomonadati</taxon>
        <taxon>Pseudomonadota</taxon>
        <taxon>Betaproteobacteria</taxon>
        <taxon>Neisseriales</taxon>
        <taxon>Neisseriaceae</taxon>
        <taxon>Eikenella</taxon>
    </lineage>
</organism>
<comment type="caution">
    <text evidence="1">The sequence shown here is derived from an EMBL/GenBank/DDBJ whole genome shotgun (WGS) entry which is preliminary data.</text>
</comment>
<dbReference type="AlphaFoldDB" id="C0DVM8"/>
<gene>
    <name evidence="1" type="ORF">EIKCOROL_01417</name>
</gene>
<dbReference type="HOGENOM" id="CLU_2665307_0_0_4"/>
<accession>C0DVM8</accession>
<name>C0DVM8_EIKCO</name>
<evidence type="ECO:0000313" key="2">
    <source>
        <dbReference type="Proteomes" id="UP000005837"/>
    </source>
</evidence>